<accession>A0ABS5E5T5</accession>
<evidence type="ECO:0000313" key="3">
    <source>
        <dbReference type="Proteomes" id="UP000677812"/>
    </source>
</evidence>
<evidence type="ECO:0000256" key="1">
    <source>
        <dbReference type="SAM" id="SignalP"/>
    </source>
</evidence>
<proteinExistence type="predicted"/>
<keyword evidence="1" id="KW-0732">Signal</keyword>
<gene>
    <name evidence="2" type="ORF">KB213_04175</name>
</gene>
<evidence type="ECO:0000313" key="2">
    <source>
        <dbReference type="EMBL" id="MBR0559254.1"/>
    </source>
</evidence>
<feature type="signal peptide" evidence="1">
    <location>
        <begin position="1"/>
        <end position="28"/>
    </location>
</feature>
<organism evidence="2 3">
    <name type="scientific">Neokomagataea anthophila</name>
    <dbReference type="NCBI Taxonomy" id="2826925"/>
    <lineage>
        <taxon>Bacteria</taxon>
        <taxon>Pseudomonadati</taxon>
        <taxon>Pseudomonadota</taxon>
        <taxon>Alphaproteobacteria</taxon>
        <taxon>Acetobacterales</taxon>
        <taxon>Acetobacteraceae</taxon>
        <taxon>Neokomagataea</taxon>
    </lineage>
</organism>
<name>A0ABS5E5T5_9PROT</name>
<dbReference type="EMBL" id="JAGRQH010000002">
    <property type="protein sequence ID" value="MBR0559254.1"/>
    <property type="molecule type" value="Genomic_DNA"/>
</dbReference>
<feature type="chain" id="PRO_5046275490" evidence="1">
    <location>
        <begin position="29"/>
        <end position="159"/>
    </location>
</feature>
<dbReference type="Proteomes" id="UP000677812">
    <property type="component" value="Unassembled WGS sequence"/>
</dbReference>
<sequence length="159" mass="17636">MMSSGKKYFRYSLIGGVALMFSVGAAHAASETMPSACDNAQFLRDQQNFLQNGATGADLPEHICGQVVAVAPRAKQTRSGWHGFFYVNVGAGVSIRIVSDLDRMNAPAWPWVHKQDQVEVQGRYYFDNLRSQGIDWTHHGTGRSWAWGGFVVVNGQHYE</sequence>
<reference evidence="2 3" key="1">
    <citation type="submission" date="2021-04" db="EMBL/GenBank/DDBJ databases">
        <title>The complete genome sequence of Neokomagataea sp. TBRC 2177.</title>
        <authorList>
            <person name="Charoenyingcharoen P."/>
            <person name="Yukphan P."/>
        </authorList>
    </citation>
    <scope>NUCLEOTIDE SEQUENCE [LARGE SCALE GENOMIC DNA]</scope>
    <source>
        <strain evidence="2 3">TBRC 2177</strain>
    </source>
</reference>
<protein>
    <submittedName>
        <fullName evidence="2">DUF3465 domain-containing protein</fullName>
    </submittedName>
</protein>
<keyword evidence="3" id="KW-1185">Reference proteome</keyword>
<comment type="caution">
    <text evidence="2">The sequence shown here is derived from an EMBL/GenBank/DDBJ whole genome shotgun (WGS) entry which is preliminary data.</text>
</comment>